<dbReference type="GO" id="GO:0015288">
    <property type="term" value="F:porin activity"/>
    <property type="evidence" value="ECO:0007669"/>
    <property type="project" value="InterPro"/>
</dbReference>
<dbReference type="InterPro" id="IPR052932">
    <property type="entry name" value="OprB_Porin"/>
</dbReference>
<comment type="similarity">
    <text evidence="1 2">Belongs to the OprB family.</text>
</comment>
<dbReference type="RefSeq" id="WP_309491024.1">
    <property type="nucleotide sequence ID" value="NZ_JAENIG010000013.1"/>
</dbReference>
<feature type="chain" id="PRO_5041769227" evidence="2">
    <location>
        <begin position="25"/>
        <end position="418"/>
    </location>
</feature>
<dbReference type="Proteomes" id="UP000634206">
    <property type="component" value="Unassembled WGS sequence"/>
</dbReference>
<dbReference type="InterPro" id="IPR038673">
    <property type="entry name" value="OprB_sf"/>
</dbReference>
<dbReference type="InterPro" id="IPR007049">
    <property type="entry name" value="Carb-sel_porin_OprB"/>
</dbReference>
<evidence type="ECO:0000313" key="4">
    <source>
        <dbReference type="Proteomes" id="UP000634206"/>
    </source>
</evidence>
<comment type="caution">
    <text evidence="3">The sequence shown here is derived from an EMBL/GenBank/DDBJ whole genome shotgun (WGS) entry which is preliminary data.</text>
</comment>
<keyword evidence="4" id="KW-1185">Reference proteome</keyword>
<accession>A0AAE2SEI3</accession>
<evidence type="ECO:0000256" key="1">
    <source>
        <dbReference type="ARBA" id="ARBA00008769"/>
    </source>
</evidence>
<sequence length="418" mass="45865">MNNTKKYTQVALSVFSAGMLSAHAEDVTPIAPPLATTAATEDDASFNAGDYLTGDWGGLRPDLIDKGITPFLYYDSIFGANVSGGIARDEDFAGQVYAGVDLDLEKLFGWEGTTMKISTVNRHGNTISGSVGGIYDPMTIYGGQVTYLYQLFLETQINDQWSLKLGRVSADTDFAKSSLYGYSLSTAINGPIRATLLENSITSFPYAVWGGRLKYNHNEEHQFQLGVYQTGPDQWDFTKNGLDFSIRDEDGVSVLMQYDWTPQICGRDARIFVGAINSFRDFDNFNGGTTNFLFRAYAHAEVEVADGVKVFGMASYSDEDKVAKTPLQISAGVNYKGLISGREDDHTFFFATYGQLSDEYGDSIGESVTSELVYELGHRFQVTPSCYLQPSVQYIQNPGGTGDIDDAVVLGAWFGLKF</sequence>
<dbReference type="GO" id="GO:0008643">
    <property type="term" value="P:carbohydrate transport"/>
    <property type="evidence" value="ECO:0007669"/>
    <property type="project" value="InterPro"/>
</dbReference>
<keyword evidence="2" id="KW-0732">Signal</keyword>
<dbReference type="PANTHER" id="PTHR37944:SF1">
    <property type="entry name" value="PORIN B"/>
    <property type="match status" value="1"/>
</dbReference>
<feature type="signal peptide" evidence="2">
    <location>
        <begin position="1"/>
        <end position="24"/>
    </location>
</feature>
<gene>
    <name evidence="3" type="ORF">JIN83_15630</name>
</gene>
<evidence type="ECO:0000256" key="2">
    <source>
        <dbReference type="RuleBase" id="RU363072"/>
    </source>
</evidence>
<dbReference type="EMBL" id="JAENIG010000013">
    <property type="protein sequence ID" value="MBK1856403.1"/>
    <property type="molecule type" value="Genomic_DNA"/>
</dbReference>
<reference evidence="3" key="1">
    <citation type="submission" date="2021-01" db="EMBL/GenBank/DDBJ databases">
        <title>Modified the classification status of verrucomicrobia.</title>
        <authorList>
            <person name="Feng X."/>
        </authorList>
    </citation>
    <scope>NUCLEOTIDE SEQUENCE</scope>
    <source>
        <strain evidence="3">5K15</strain>
    </source>
</reference>
<organism evidence="3 4">
    <name type="scientific">Oceaniferula flava</name>
    <dbReference type="NCBI Taxonomy" id="2800421"/>
    <lineage>
        <taxon>Bacteria</taxon>
        <taxon>Pseudomonadati</taxon>
        <taxon>Verrucomicrobiota</taxon>
        <taxon>Verrucomicrobiia</taxon>
        <taxon>Verrucomicrobiales</taxon>
        <taxon>Verrucomicrobiaceae</taxon>
        <taxon>Oceaniferula</taxon>
    </lineage>
</organism>
<dbReference type="AlphaFoldDB" id="A0AAE2SEI3"/>
<proteinExistence type="inferred from homology"/>
<protein>
    <submittedName>
        <fullName evidence="3">Carbohydrate porin</fullName>
    </submittedName>
</protein>
<dbReference type="Pfam" id="PF04966">
    <property type="entry name" value="OprB"/>
    <property type="match status" value="1"/>
</dbReference>
<dbReference type="Gene3D" id="2.40.160.180">
    <property type="entry name" value="Carbohydrate-selective porin OprB"/>
    <property type="match status" value="1"/>
</dbReference>
<dbReference type="PANTHER" id="PTHR37944">
    <property type="entry name" value="PORIN B"/>
    <property type="match status" value="1"/>
</dbReference>
<evidence type="ECO:0000313" key="3">
    <source>
        <dbReference type="EMBL" id="MBK1856403.1"/>
    </source>
</evidence>
<dbReference type="GO" id="GO:0016020">
    <property type="term" value="C:membrane"/>
    <property type="evidence" value="ECO:0007669"/>
    <property type="project" value="InterPro"/>
</dbReference>
<name>A0AAE2SEI3_9BACT</name>